<organism evidence="3 4">
    <name type="scientific">Eumeta variegata</name>
    <name type="common">Bagworm moth</name>
    <name type="synonym">Eumeta japonica</name>
    <dbReference type="NCBI Taxonomy" id="151549"/>
    <lineage>
        <taxon>Eukaryota</taxon>
        <taxon>Metazoa</taxon>
        <taxon>Ecdysozoa</taxon>
        <taxon>Arthropoda</taxon>
        <taxon>Hexapoda</taxon>
        <taxon>Insecta</taxon>
        <taxon>Pterygota</taxon>
        <taxon>Neoptera</taxon>
        <taxon>Endopterygota</taxon>
        <taxon>Lepidoptera</taxon>
        <taxon>Glossata</taxon>
        <taxon>Ditrysia</taxon>
        <taxon>Tineoidea</taxon>
        <taxon>Psychidae</taxon>
        <taxon>Oiketicinae</taxon>
        <taxon>Eumeta</taxon>
    </lineage>
</organism>
<dbReference type="Gene3D" id="3.40.1170.60">
    <property type="match status" value="1"/>
</dbReference>
<dbReference type="PANTHER" id="PTHR45990:SF1">
    <property type="entry name" value="DNA REPAIR PROTEIN REV1"/>
    <property type="match status" value="1"/>
</dbReference>
<dbReference type="Proteomes" id="UP000299102">
    <property type="component" value="Unassembled WGS sequence"/>
</dbReference>
<dbReference type="SMART" id="SM00292">
    <property type="entry name" value="BRCT"/>
    <property type="match status" value="1"/>
</dbReference>
<dbReference type="SUPFAM" id="SSF52113">
    <property type="entry name" value="BRCT domain"/>
    <property type="match status" value="1"/>
</dbReference>
<dbReference type="GO" id="GO:0003887">
    <property type="term" value="F:DNA-directed DNA polymerase activity"/>
    <property type="evidence" value="ECO:0007669"/>
    <property type="project" value="TreeGrafter"/>
</dbReference>
<dbReference type="GO" id="GO:0006281">
    <property type="term" value="P:DNA repair"/>
    <property type="evidence" value="ECO:0007669"/>
    <property type="project" value="InterPro"/>
</dbReference>
<dbReference type="InterPro" id="IPR001357">
    <property type="entry name" value="BRCT_dom"/>
</dbReference>
<dbReference type="Gene3D" id="3.40.50.10190">
    <property type="entry name" value="BRCT domain"/>
    <property type="match status" value="1"/>
</dbReference>
<evidence type="ECO:0000259" key="1">
    <source>
        <dbReference type="PROSITE" id="PS50172"/>
    </source>
</evidence>
<dbReference type="GO" id="GO:0042276">
    <property type="term" value="P:error-prone translesion synthesis"/>
    <property type="evidence" value="ECO:0007669"/>
    <property type="project" value="TreeGrafter"/>
</dbReference>
<dbReference type="Gene3D" id="3.30.70.270">
    <property type="match status" value="1"/>
</dbReference>
<dbReference type="GO" id="GO:0005634">
    <property type="term" value="C:nucleus"/>
    <property type="evidence" value="ECO:0007669"/>
    <property type="project" value="TreeGrafter"/>
</dbReference>
<protein>
    <submittedName>
        <fullName evidence="3">DNA repair protein REV1</fullName>
    </submittedName>
</protein>
<dbReference type="GO" id="GO:0017125">
    <property type="term" value="F:deoxycytidyl transferase activity"/>
    <property type="evidence" value="ECO:0007669"/>
    <property type="project" value="TreeGrafter"/>
</dbReference>
<feature type="domain" description="BRCT" evidence="1">
    <location>
        <begin position="41"/>
        <end position="125"/>
    </location>
</feature>
<accession>A0A4C1XWB1</accession>
<feature type="domain" description="UmuC" evidence="2">
    <location>
        <begin position="293"/>
        <end position="334"/>
    </location>
</feature>
<dbReference type="GO" id="GO:0070987">
    <property type="term" value="P:error-free translesion synthesis"/>
    <property type="evidence" value="ECO:0007669"/>
    <property type="project" value="TreeGrafter"/>
</dbReference>
<dbReference type="Pfam" id="PF00817">
    <property type="entry name" value="IMS"/>
    <property type="match status" value="1"/>
</dbReference>
<dbReference type="PANTHER" id="PTHR45990">
    <property type="entry name" value="DNA REPAIR PROTEIN REV1"/>
    <property type="match status" value="1"/>
</dbReference>
<evidence type="ECO:0000313" key="3">
    <source>
        <dbReference type="EMBL" id="GBP67440.1"/>
    </source>
</evidence>
<name>A0A4C1XWB1_EUMVA</name>
<dbReference type="SUPFAM" id="SSF56672">
    <property type="entry name" value="DNA/RNA polymerases"/>
    <property type="match status" value="1"/>
</dbReference>
<evidence type="ECO:0000313" key="4">
    <source>
        <dbReference type="Proteomes" id="UP000299102"/>
    </source>
</evidence>
<dbReference type="InterPro" id="IPR001126">
    <property type="entry name" value="UmuC"/>
</dbReference>
<dbReference type="EMBL" id="BGZK01000984">
    <property type="protein sequence ID" value="GBP67440.1"/>
    <property type="molecule type" value="Genomic_DNA"/>
</dbReference>
<gene>
    <name evidence="3" type="primary">REV1</name>
    <name evidence="3" type="ORF">EVAR_49334_1</name>
</gene>
<keyword evidence="4" id="KW-1185">Reference proteome</keyword>
<proteinExistence type="predicted"/>
<reference evidence="3 4" key="1">
    <citation type="journal article" date="2019" name="Commun. Biol.">
        <title>The bagworm genome reveals a unique fibroin gene that provides high tensile strength.</title>
        <authorList>
            <person name="Kono N."/>
            <person name="Nakamura H."/>
            <person name="Ohtoshi R."/>
            <person name="Tomita M."/>
            <person name="Numata K."/>
            <person name="Arakawa K."/>
        </authorList>
    </citation>
    <scope>NUCLEOTIDE SEQUENCE [LARGE SCALE GENOMIC DNA]</scope>
</reference>
<dbReference type="InterPro" id="IPR036420">
    <property type="entry name" value="BRCT_dom_sf"/>
</dbReference>
<sequence length="412" mass="47447">MRRHRDNFPDNGFEAWGGYMNAKIAKLEDQFYKRAQCEILQTSNIFQGIGVYVNGYTNPSADEIKTLMSKHGGVYHTYQKPNDFVIASNLPDTKVKKLKGIVVKPEWITESIAATHLLDYRNYMLFNNNTKSQPKLDFIKSTNEQNQIDPNCNKSLKTGIEDLHNKISKSLSKNENNVENCSIQNIGSNKDKKTVQRLSISTEINQIEESYSKENATNNVKTAVDPNFLSEFYNNSRLHHISQLGAQFKQYVNELRESSNFKFPARTQLRSNKTTSKIVPNYTEINFKGEKVIMHIDMDCFFVSVGLRNRPELRGRPVAVTHARTGQINSKRPGADVEKEFKLYKERTSGDRIKHKDLGVGGPIIYYFERKIYFFKELELIWENKQTSYLSGPSAYYTTHCVSFTKTQTQVH</sequence>
<evidence type="ECO:0000259" key="2">
    <source>
        <dbReference type="PROSITE" id="PS50173"/>
    </source>
</evidence>
<dbReference type="OrthoDB" id="7345413at2759"/>
<dbReference type="InterPro" id="IPR043128">
    <property type="entry name" value="Rev_trsase/Diguanyl_cyclase"/>
</dbReference>
<dbReference type="Gene3D" id="6.10.250.1490">
    <property type="match status" value="1"/>
</dbReference>
<comment type="caution">
    <text evidence="3">The sequence shown here is derived from an EMBL/GenBank/DDBJ whole genome shotgun (WGS) entry which is preliminary data.</text>
</comment>
<dbReference type="PROSITE" id="PS50173">
    <property type="entry name" value="UMUC"/>
    <property type="match status" value="1"/>
</dbReference>
<dbReference type="AlphaFoldDB" id="A0A4C1XWB1"/>
<dbReference type="CDD" id="cd17719">
    <property type="entry name" value="BRCT_Rev1"/>
    <property type="match status" value="1"/>
</dbReference>
<dbReference type="Pfam" id="PF16589">
    <property type="entry name" value="BRCT_2"/>
    <property type="match status" value="1"/>
</dbReference>
<dbReference type="InterPro" id="IPR043502">
    <property type="entry name" value="DNA/RNA_pol_sf"/>
</dbReference>
<dbReference type="STRING" id="151549.A0A4C1XWB1"/>
<dbReference type="PROSITE" id="PS50172">
    <property type="entry name" value="BRCT"/>
    <property type="match status" value="1"/>
</dbReference>